<feature type="disulfide bond" evidence="6">
    <location>
        <begin position="236"/>
        <end position="246"/>
    </location>
</feature>
<dbReference type="PROSITE" id="PS00420">
    <property type="entry name" value="SRCR_1"/>
    <property type="match status" value="1"/>
</dbReference>
<dbReference type="InterPro" id="IPR001190">
    <property type="entry name" value="SRCR"/>
</dbReference>
<feature type="signal peptide" evidence="7">
    <location>
        <begin position="1"/>
        <end position="20"/>
    </location>
</feature>
<dbReference type="InterPro" id="IPR055356">
    <property type="entry name" value="ZP-N"/>
</dbReference>
<dbReference type="PANTHER" id="PTHR48071">
    <property type="entry name" value="SRCR DOMAIN-CONTAINING PROTEIN"/>
    <property type="match status" value="1"/>
</dbReference>
<name>A0A7I8VSD7_9ANNE</name>
<sequence length="477" mass="52686">MLVPFFAALSSLCLMTSTKAQVTPSKTANFKVRLREAENLGRVEVFYDNQWGTICDDNWDNAEASVICKMLGYRGYSVAMSRDLVQRITPATGPIWLDNVECEGDESTILNCRFIGWGNSNCDHSQDAGVICLGVKETTRPPSTTPAPTTPKRPPTIANCIADNSVRLVGGSSLAEGRVEVLLGQGWRSVCDDNWGIQDAQVVCKMLCYEPSYARAHMGGEYGNATTPIDFDDVSCVGDEQRLQDCRRKTTPHDCSLVEAASVSCLRDTPTPPPPPTPRIDCDDEKIAAIFSRAEEPRLGMDNLGVSSANSNNCGVNKREDSSSVSILIPFIGCDTKSETNDTHIIYSNQVRYYVPPESSVITRTTQYLIDVHCVIPRRSDADKDFLPQKQTAKPQFGDGKFNVQMLLYMNNDISNPITQFPARLTLGDFLYVGIRLVTIDGTLKIVVPECKATPTKDPNTTPSYDFIKNKYEHVVY</sequence>
<dbReference type="PROSITE" id="PS50287">
    <property type="entry name" value="SRCR_2"/>
    <property type="match status" value="2"/>
</dbReference>
<dbReference type="PROSITE" id="PS51034">
    <property type="entry name" value="ZP_2"/>
    <property type="match status" value="1"/>
</dbReference>
<dbReference type="Gene3D" id="2.60.40.4100">
    <property type="entry name" value="Zona pellucida, ZP-C domain"/>
    <property type="match status" value="1"/>
</dbReference>
<evidence type="ECO:0000256" key="3">
    <source>
        <dbReference type="ARBA" id="ARBA00023157"/>
    </source>
</evidence>
<dbReference type="InterPro" id="IPR036772">
    <property type="entry name" value="SRCR-like_dom_sf"/>
</dbReference>
<dbReference type="Gene3D" id="3.10.250.10">
    <property type="entry name" value="SRCR-like domain"/>
    <property type="match status" value="2"/>
</dbReference>
<evidence type="ECO:0000313" key="11">
    <source>
        <dbReference type="Proteomes" id="UP000549394"/>
    </source>
</evidence>
<keyword evidence="1 7" id="KW-0732">Signal</keyword>
<dbReference type="Gene3D" id="2.60.40.3210">
    <property type="entry name" value="Zona pellucida, ZP-N domain"/>
    <property type="match status" value="1"/>
</dbReference>
<feature type="disulfide bond" evidence="6">
    <location>
        <begin position="191"/>
        <end position="255"/>
    </location>
</feature>
<dbReference type="InterPro" id="IPR055355">
    <property type="entry name" value="ZP-C"/>
</dbReference>
<feature type="domain" description="SRCR" evidence="8">
    <location>
        <begin position="166"/>
        <end position="266"/>
    </location>
</feature>
<dbReference type="InterPro" id="IPR001507">
    <property type="entry name" value="ZP_dom"/>
</dbReference>
<keyword evidence="3 6" id="KW-1015">Disulfide bond</keyword>
<dbReference type="AlphaFoldDB" id="A0A7I8VSD7"/>
<keyword evidence="4" id="KW-0675">Receptor</keyword>
<dbReference type="Pfam" id="PF00530">
    <property type="entry name" value="SRCR"/>
    <property type="match status" value="2"/>
</dbReference>
<proteinExistence type="predicted"/>
<evidence type="ECO:0000256" key="1">
    <source>
        <dbReference type="ARBA" id="ARBA00022729"/>
    </source>
</evidence>
<dbReference type="Pfam" id="PF23344">
    <property type="entry name" value="ZP-N"/>
    <property type="match status" value="1"/>
</dbReference>
<accession>A0A7I8VSD7</accession>
<dbReference type="SMART" id="SM00202">
    <property type="entry name" value="SR"/>
    <property type="match status" value="2"/>
</dbReference>
<dbReference type="PANTHER" id="PTHR48071:SF18">
    <property type="entry name" value="DELETED IN MALIGNANT BRAIN TUMORS 1 PROTEIN-RELATED"/>
    <property type="match status" value="1"/>
</dbReference>
<dbReference type="GO" id="GO:0016020">
    <property type="term" value="C:membrane"/>
    <property type="evidence" value="ECO:0007669"/>
    <property type="project" value="InterPro"/>
</dbReference>
<evidence type="ECO:0000256" key="4">
    <source>
        <dbReference type="ARBA" id="ARBA00023170"/>
    </source>
</evidence>
<evidence type="ECO:0000256" key="5">
    <source>
        <dbReference type="ARBA" id="ARBA00023180"/>
    </source>
</evidence>
<evidence type="ECO:0000259" key="8">
    <source>
        <dbReference type="PROSITE" id="PS50287"/>
    </source>
</evidence>
<evidence type="ECO:0000313" key="10">
    <source>
        <dbReference type="EMBL" id="CAD5118895.1"/>
    </source>
</evidence>
<feature type="disulfide bond" evidence="6">
    <location>
        <begin position="204"/>
        <end position="265"/>
    </location>
</feature>
<keyword evidence="2" id="KW-0677">Repeat</keyword>
<organism evidence="10 11">
    <name type="scientific">Dimorphilus gyrociliatus</name>
    <dbReference type="NCBI Taxonomy" id="2664684"/>
    <lineage>
        <taxon>Eukaryota</taxon>
        <taxon>Metazoa</taxon>
        <taxon>Spiralia</taxon>
        <taxon>Lophotrochozoa</taxon>
        <taxon>Annelida</taxon>
        <taxon>Polychaeta</taxon>
        <taxon>Polychaeta incertae sedis</taxon>
        <taxon>Dinophilidae</taxon>
        <taxon>Dimorphilus</taxon>
    </lineage>
</organism>
<dbReference type="FunFam" id="3.10.250.10:FF:000011">
    <property type="entry name" value="Scavenger receptor class A member 5"/>
    <property type="match status" value="1"/>
</dbReference>
<keyword evidence="5" id="KW-0325">Glycoprotein</keyword>
<gene>
    <name evidence="10" type="ORF">DGYR_LOCUS7205</name>
</gene>
<comment type="caution">
    <text evidence="6">Lacks conserved residue(s) required for the propagation of feature annotation.</text>
</comment>
<dbReference type="OrthoDB" id="6286334at2759"/>
<dbReference type="PRINTS" id="PR00258">
    <property type="entry name" value="SPERACTRCPTR"/>
</dbReference>
<feature type="domain" description="ZP" evidence="9">
    <location>
        <begin position="281"/>
        <end position="477"/>
    </location>
</feature>
<dbReference type="SUPFAM" id="SSF56487">
    <property type="entry name" value="SRCR-like"/>
    <property type="match status" value="2"/>
</dbReference>
<dbReference type="FunFam" id="3.10.250.10:FF:000007">
    <property type="entry name" value="Soluble scavenger receptor cysteine-rich domain-containing protein SSC5D"/>
    <property type="match status" value="1"/>
</dbReference>
<comment type="caution">
    <text evidence="10">The sequence shown here is derived from an EMBL/GenBank/DDBJ whole genome shotgun (WGS) entry which is preliminary data.</text>
</comment>
<evidence type="ECO:0000259" key="9">
    <source>
        <dbReference type="PROSITE" id="PS51034"/>
    </source>
</evidence>
<evidence type="ECO:0000256" key="7">
    <source>
        <dbReference type="SAM" id="SignalP"/>
    </source>
</evidence>
<evidence type="ECO:0000256" key="6">
    <source>
        <dbReference type="PROSITE-ProRule" id="PRU00196"/>
    </source>
</evidence>
<feature type="disulfide bond" evidence="6">
    <location>
        <begin position="102"/>
        <end position="112"/>
    </location>
</feature>
<reference evidence="10 11" key="1">
    <citation type="submission" date="2020-08" db="EMBL/GenBank/DDBJ databases">
        <authorList>
            <person name="Hejnol A."/>
        </authorList>
    </citation>
    <scope>NUCLEOTIDE SEQUENCE [LARGE SCALE GENOMIC DNA]</scope>
</reference>
<protein>
    <submittedName>
        <fullName evidence="10">DgyrCDS7569</fullName>
    </submittedName>
</protein>
<feature type="chain" id="PRO_5029547866" evidence="7">
    <location>
        <begin position="21"/>
        <end position="477"/>
    </location>
</feature>
<dbReference type="Pfam" id="PF00100">
    <property type="entry name" value="Zona_pellucida"/>
    <property type="match status" value="1"/>
</dbReference>
<dbReference type="InterPro" id="IPR042235">
    <property type="entry name" value="ZP-C_dom"/>
</dbReference>
<keyword evidence="11" id="KW-1185">Reference proteome</keyword>
<dbReference type="Proteomes" id="UP000549394">
    <property type="component" value="Unassembled WGS sequence"/>
</dbReference>
<dbReference type="EMBL" id="CAJFCJ010000009">
    <property type="protein sequence ID" value="CAD5118895.1"/>
    <property type="molecule type" value="Genomic_DNA"/>
</dbReference>
<dbReference type="SMART" id="SM00241">
    <property type="entry name" value="ZP"/>
    <property type="match status" value="1"/>
</dbReference>
<feature type="domain" description="SRCR" evidence="8">
    <location>
        <begin position="32"/>
        <end position="133"/>
    </location>
</feature>
<evidence type="ECO:0000256" key="2">
    <source>
        <dbReference type="ARBA" id="ARBA00022737"/>
    </source>
</evidence>